<evidence type="ECO:0000313" key="3">
    <source>
        <dbReference type="Proteomes" id="UP000799779"/>
    </source>
</evidence>
<dbReference type="InterPro" id="IPR010730">
    <property type="entry name" value="HET"/>
</dbReference>
<name>A0A6A5WZY5_9PLEO</name>
<evidence type="ECO:0000259" key="1">
    <source>
        <dbReference type="Pfam" id="PF06985"/>
    </source>
</evidence>
<dbReference type="PANTHER" id="PTHR24148">
    <property type="entry name" value="ANKYRIN REPEAT DOMAIN-CONTAINING PROTEIN 39 HOMOLOG-RELATED"/>
    <property type="match status" value="1"/>
</dbReference>
<feature type="domain" description="Heterokaryon incompatibility" evidence="1">
    <location>
        <begin position="21"/>
        <end position="193"/>
    </location>
</feature>
<dbReference type="Pfam" id="PF26639">
    <property type="entry name" value="Het-6_barrel"/>
    <property type="match status" value="1"/>
</dbReference>
<dbReference type="OrthoDB" id="2157530at2759"/>
<dbReference type="Pfam" id="PF06985">
    <property type="entry name" value="HET"/>
    <property type="match status" value="1"/>
</dbReference>
<dbReference type="InterPro" id="IPR052895">
    <property type="entry name" value="HetReg/Transcr_Mod"/>
</dbReference>
<proteinExistence type="predicted"/>
<gene>
    <name evidence="2" type="ORF">P154DRAFT_419845</name>
</gene>
<protein>
    <submittedName>
        <fullName evidence="2">HET-domain-containing protein</fullName>
    </submittedName>
</protein>
<dbReference type="EMBL" id="ML977557">
    <property type="protein sequence ID" value="KAF2007282.1"/>
    <property type="molecule type" value="Genomic_DNA"/>
</dbReference>
<dbReference type="Proteomes" id="UP000799779">
    <property type="component" value="Unassembled WGS sequence"/>
</dbReference>
<dbReference type="PANTHER" id="PTHR24148:SF73">
    <property type="entry name" value="HET DOMAIN PROTEIN (AFU_ORTHOLOGUE AFUA_8G01020)"/>
    <property type="match status" value="1"/>
</dbReference>
<keyword evidence="3" id="KW-1185">Reference proteome</keyword>
<reference evidence="2" key="1">
    <citation type="journal article" date="2020" name="Stud. Mycol.">
        <title>101 Dothideomycetes genomes: a test case for predicting lifestyles and emergence of pathogens.</title>
        <authorList>
            <person name="Haridas S."/>
            <person name="Albert R."/>
            <person name="Binder M."/>
            <person name="Bloem J."/>
            <person name="Labutti K."/>
            <person name="Salamov A."/>
            <person name="Andreopoulos B."/>
            <person name="Baker S."/>
            <person name="Barry K."/>
            <person name="Bills G."/>
            <person name="Bluhm B."/>
            <person name="Cannon C."/>
            <person name="Castanera R."/>
            <person name="Culley D."/>
            <person name="Daum C."/>
            <person name="Ezra D."/>
            <person name="Gonzalez J."/>
            <person name="Henrissat B."/>
            <person name="Kuo A."/>
            <person name="Liang C."/>
            <person name="Lipzen A."/>
            <person name="Lutzoni F."/>
            <person name="Magnuson J."/>
            <person name="Mondo S."/>
            <person name="Nolan M."/>
            <person name="Ohm R."/>
            <person name="Pangilinan J."/>
            <person name="Park H.-J."/>
            <person name="Ramirez L."/>
            <person name="Alfaro M."/>
            <person name="Sun H."/>
            <person name="Tritt A."/>
            <person name="Yoshinaga Y."/>
            <person name="Zwiers L.-H."/>
            <person name="Turgeon B."/>
            <person name="Goodwin S."/>
            <person name="Spatafora J."/>
            <person name="Crous P."/>
            <person name="Grigoriev I."/>
        </authorList>
    </citation>
    <scope>NUCLEOTIDE SEQUENCE</scope>
    <source>
        <strain evidence="2">CBS 123094</strain>
    </source>
</reference>
<dbReference type="AlphaFoldDB" id="A0A6A5WZY5"/>
<sequence length="626" mass="71451">MDGPRLSCRIFWTSLSNPTPFKALSYTWGKGGFTQTIDASGADLKITETLEEAMKHIRHPTEPITLWIDQICINQQDDLEKSEQVAHMSHIYRNAEEVFVWLGPACDNSDLFMDAASTVGQWAYDFGMMDYYKKENVSIFMRIINKENPEDPKTIEFHDILKRAVALIDEEVLVAMVKWHKRMWFTRVWVVQEFCLSDHATFICGLKRAKSDPLLLFRQVLSMGAAHIAQTWPMDAANRAMGLLQAEDTSGPFFALRNRRKLRDAGSGKGDGVYDLLQKLFVNNKLNATQACDTVYGMLAIATDAEELGLRPDYTLKDRVDLIYVRLAKAIIKTGHTDILALAQSPKGMNGIPSWVPDWTSKLKRPFAWQTPEEVRWFNASKELSVELVHTEDEFVLGLKGFKVDEIEEVAGMWDGNDSLNGTGENDTTPFGHQGYITYLAQIRLLLRLSAIKNKDIYPSPERRVEALWRIPVGDLEQNNAYETSRATPKSAEAYEMCVRNLEYHEQWKAMTNSEFWLRHTKQKEEVETNIGGLYRTGMYGMRNKRPFLTQEGYVGLGPLYVQPKDIVVVFKGASIPYIIRPLKSNDGEKRYRFLCECYCDGIMDGEIVERRDTETFLLSGEGMVS</sequence>
<organism evidence="2 3">
    <name type="scientific">Amniculicola lignicola CBS 123094</name>
    <dbReference type="NCBI Taxonomy" id="1392246"/>
    <lineage>
        <taxon>Eukaryota</taxon>
        <taxon>Fungi</taxon>
        <taxon>Dikarya</taxon>
        <taxon>Ascomycota</taxon>
        <taxon>Pezizomycotina</taxon>
        <taxon>Dothideomycetes</taxon>
        <taxon>Pleosporomycetidae</taxon>
        <taxon>Pleosporales</taxon>
        <taxon>Amniculicolaceae</taxon>
        <taxon>Amniculicola</taxon>
    </lineage>
</organism>
<evidence type="ECO:0000313" key="2">
    <source>
        <dbReference type="EMBL" id="KAF2007282.1"/>
    </source>
</evidence>
<accession>A0A6A5WZY5</accession>